<dbReference type="InterPro" id="IPR005123">
    <property type="entry name" value="Oxoglu/Fe-dep_dioxygenase_dom"/>
</dbReference>
<dbReference type="SMR" id="A0A251UZP0"/>
<dbReference type="Gramene" id="mRNA:HanXRQr2_Chr09g0362721">
    <property type="protein sequence ID" value="mRNA:HanXRQr2_Chr09g0362721"/>
    <property type="gene ID" value="HanXRQr2_Chr09g0362721"/>
</dbReference>
<dbReference type="Gene3D" id="2.60.120.330">
    <property type="entry name" value="B-lactam Antibiotic, Isopenicillin N Synthase, Chain"/>
    <property type="match status" value="1"/>
</dbReference>
<dbReference type="EMBL" id="CM007893">
    <property type="protein sequence ID" value="OTG28820.1"/>
    <property type="molecule type" value="Genomic_DNA"/>
</dbReference>
<dbReference type="InterPro" id="IPR026992">
    <property type="entry name" value="DIOX_N"/>
</dbReference>
<dbReference type="Pfam" id="PF14226">
    <property type="entry name" value="DIOX_N"/>
    <property type="match status" value="1"/>
</dbReference>
<reference evidence="6 8" key="1">
    <citation type="journal article" date="2017" name="Nature">
        <title>The sunflower genome provides insights into oil metabolism, flowering and Asterid evolution.</title>
        <authorList>
            <person name="Badouin H."/>
            <person name="Gouzy J."/>
            <person name="Grassa C.J."/>
            <person name="Murat F."/>
            <person name="Staton S.E."/>
            <person name="Cottret L."/>
            <person name="Lelandais-Briere C."/>
            <person name="Owens G.L."/>
            <person name="Carrere S."/>
            <person name="Mayjonade B."/>
            <person name="Legrand L."/>
            <person name="Gill N."/>
            <person name="Kane N.C."/>
            <person name="Bowers J.E."/>
            <person name="Hubner S."/>
            <person name="Bellec A."/>
            <person name="Berard A."/>
            <person name="Berges H."/>
            <person name="Blanchet N."/>
            <person name="Boniface M.C."/>
            <person name="Brunel D."/>
            <person name="Catrice O."/>
            <person name="Chaidir N."/>
            <person name="Claudel C."/>
            <person name="Donnadieu C."/>
            <person name="Faraut T."/>
            <person name="Fievet G."/>
            <person name="Helmstetter N."/>
            <person name="King M."/>
            <person name="Knapp S.J."/>
            <person name="Lai Z."/>
            <person name="Le Paslier M.C."/>
            <person name="Lippi Y."/>
            <person name="Lorenzon L."/>
            <person name="Mandel J.R."/>
            <person name="Marage G."/>
            <person name="Marchand G."/>
            <person name="Marquand E."/>
            <person name="Bret-Mestries E."/>
            <person name="Morien E."/>
            <person name="Nambeesan S."/>
            <person name="Nguyen T."/>
            <person name="Pegot-Espagnet P."/>
            <person name="Pouilly N."/>
            <person name="Raftis F."/>
            <person name="Sallet E."/>
            <person name="Schiex T."/>
            <person name="Thomas J."/>
            <person name="Vandecasteele C."/>
            <person name="Vares D."/>
            <person name="Vear F."/>
            <person name="Vautrin S."/>
            <person name="Crespi M."/>
            <person name="Mangin B."/>
            <person name="Burke J.M."/>
            <person name="Salse J."/>
            <person name="Munos S."/>
            <person name="Vincourt P."/>
            <person name="Rieseberg L.H."/>
            <person name="Langlade N.B."/>
        </authorList>
    </citation>
    <scope>NUCLEOTIDE SEQUENCE [LARGE SCALE GENOMIC DNA]</scope>
    <source>
        <strain evidence="8">cv. SF193</strain>
        <tissue evidence="6">Leaves</tissue>
    </source>
</reference>
<evidence type="ECO:0000313" key="6">
    <source>
        <dbReference type="EMBL" id="KAF5788751.1"/>
    </source>
</evidence>
<evidence type="ECO:0000256" key="1">
    <source>
        <dbReference type="ARBA" id="ARBA00008056"/>
    </source>
</evidence>
<protein>
    <submittedName>
        <fullName evidence="6">Oxoglutarate/iron-dependent dioxygenase, non-heme dioxygenase domain-containing protein</fullName>
    </submittedName>
    <submittedName>
        <fullName evidence="7">Putative oxoglutarate/iron-dependent dioxygenase</fullName>
    </submittedName>
</protein>
<dbReference type="InterPro" id="IPR044861">
    <property type="entry name" value="IPNS-like_FE2OG_OXY"/>
</dbReference>
<comment type="similarity">
    <text evidence="1 4">Belongs to the iron/ascorbate-dependent oxidoreductase family.</text>
</comment>
<sequence>MENKSQLNIIIYETSNLIKGLHVSYCIYLVNIVWHMQYTNVDDVVVSAYQLGHLYSFIVLKLLQFEGYKLVKNSKDIFMSFRDLHMEMKEDKDARWFELECVPEDYIPLKENRPQNLDSPVCDSIPVIDLAKPNGLVEEILKGSQEFGFFQVINHGIPEKILIDAMNVLKEFFDMQGKNAPTGTIPDKKGYIYTRSDFADDGTNLWRENLKHPCHPLERCIHLWPDTPTRYQEVIATYLVEIQKLSSRILEMIDEGLGLEQGHFKNTSEVQLLSSNFYPPCADPSLTLGLSPHFDTSLISLVYQGGSPGLQFIKDGQWINVGAIPNAFVVNIGNQLEIISNKKLKSVQHRVVTSTHATRLSIATFVNPSLDCIIEPAKVLVNELEPSLYPTSQYKDYVQRTNAFGAYTAAILNAMR</sequence>
<keyword evidence="4" id="KW-0560">Oxidoreductase</keyword>
<dbReference type="GO" id="GO:0016705">
    <property type="term" value="F:oxidoreductase activity, acting on paired donors, with incorporation or reduction of molecular oxygen"/>
    <property type="evidence" value="ECO:0007669"/>
    <property type="project" value="UniProtKB-ARBA"/>
</dbReference>
<feature type="domain" description="Fe2OG dioxygenase" evidence="5">
    <location>
        <begin position="268"/>
        <end position="368"/>
    </location>
</feature>
<dbReference type="EMBL" id="MNCJ02000324">
    <property type="protein sequence ID" value="KAF5788751.1"/>
    <property type="molecule type" value="Genomic_DNA"/>
</dbReference>
<dbReference type="SUPFAM" id="SSF51197">
    <property type="entry name" value="Clavaminate synthase-like"/>
    <property type="match status" value="1"/>
</dbReference>
<evidence type="ECO:0000256" key="2">
    <source>
        <dbReference type="ARBA" id="ARBA00022723"/>
    </source>
</evidence>
<dbReference type="InParanoid" id="A0A251UZP0"/>
<evidence type="ECO:0000256" key="4">
    <source>
        <dbReference type="RuleBase" id="RU003682"/>
    </source>
</evidence>
<dbReference type="OMA" id="CHPLERC"/>
<dbReference type="GO" id="GO:0051213">
    <property type="term" value="F:dioxygenase activity"/>
    <property type="evidence" value="ECO:0007669"/>
    <property type="project" value="UniProtKB-KW"/>
</dbReference>
<dbReference type="InterPro" id="IPR027443">
    <property type="entry name" value="IPNS-like_sf"/>
</dbReference>
<keyword evidence="8" id="KW-1185">Reference proteome</keyword>
<keyword evidence="7" id="KW-0223">Dioxygenase</keyword>
<reference evidence="6" key="3">
    <citation type="submission" date="2020-06" db="EMBL/GenBank/DDBJ databases">
        <title>Helianthus annuus Genome sequencing and assembly Release 2.</title>
        <authorList>
            <person name="Gouzy J."/>
            <person name="Langlade N."/>
            <person name="Munos S."/>
        </authorList>
    </citation>
    <scope>NUCLEOTIDE SEQUENCE</scope>
    <source>
        <tissue evidence="6">Leaves</tissue>
    </source>
</reference>
<dbReference type="GO" id="GO:0046872">
    <property type="term" value="F:metal ion binding"/>
    <property type="evidence" value="ECO:0007669"/>
    <property type="project" value="UniProtKB-KW"/>
</dbReference>
<keyword evidence="2 4" id="KW-0479">Metal-binding</keyword>
<accession>A0A251UZP0</accession>
<dbReference type="InterPro" id="IPR050295">
    <property type="entry name" value="Plant_2OG-oxidoreductases"/>
</dbReference>
<reference evidence="7" key="2">
    <citation type="submission" date="2017-02" db="EMBL/GenBank/DDBJ databases">
        <title>Sunflower complete genome.</title>
        <authorList>
            <person name="Langlade N."/>
            <person name="Munos S."/>
        </authorList>
    </citation>
    <scope>NUCLEOTIDE SEQUENCE [LARGE SCALE GENOMIC DNA]</scope>
    <source>
        <tissue evidence="7">Leaves</tissue>
    </source>
</reference>
<dbReference type="AlphaFoldDB" id="A0A251UZP0"/>
<gene>
    <name evidence="7" type="ORF">HannXRQ_Chr04g0115491</name>
    <name evidence="6" type="ORF">HanXRQr2_Chr09g0362721</name>
</gene>
<proteinExistence type="inferred from homology"/>
<dbReference type="Proteomes" id="UP000215914">
    <property type="component" value="Chromosome 4"/>
</dbReference>
<keyword evidence="3 4" id="KW-0408">Iron</keyword>
<evidence type="ECO:0000259" key="5">
    <source>
        <dbReference type="PROSITE" id="PS51471"/>
    </source>
</evidence>
<organism evidence="7 8">
    <name type="scientific">Helianthus annuus</name>
    <name type="common">Common sunflower</name>
    <dbReference type="NCBI Taxonomy" id="4232"/>
    <lineage>
        <taxon>Eukaryota</taxon>
        <taxon>Viridiplantae</taxon>
        <taxon>Streptophyta</taxon>
        <taxon>Embryophyta</taxon>
        <taxon>Tracheophyta</taxon>
        <taxon>Spermatophyta</taxon>
        <taxon>Magnoliopsida</taxon>
        <taxon>eudicotyledons</taxon>
        <taxon>Gunneridae</taxon>
        <taxon>Pentapetalae</taxon>
        <taxon>asterids</taxon>
        <taxon>campanulids</taxon>
        <taxon>Asterales</taxon>
        <taxon>Asteraceae</taxon>
        <taxon>Asteroideae</taxon>
        <taxon>Heliantheae alliance</taxon>
        <taxon>Heliantheae</taxon>
        <taxon>Helianthus</taxon>
    </lineage>
</organism>
<dbReference type="Pfam" id="PF03171">
    <property type="entry name" value="2OG-FeII_Oxy"/>
    <property type="match status" value="1"/>
</dbReference>
<dbReference type="PROSITE" id="PS51471">
    <property type="entry name" value="FE2OG_OXY"/>
    <property type="match status" value="1"/>
</dbReference>
<evidence type="ECO:0000313" key="7">
    <source>
        <dbReference type="EMBL" id="OTG28820.1"/>
    </source>
</evidence>
<name>A0A251UZP0_HELAN</name>
<dbReference type="PANTHER" id="PTHR47991">
    <property type="entry name" value="OXOGLUTARATE/IRON-DEPENDENT DIOXYGENASE"/>
    <property type="match status" value="1"/>
</dbReference>
<evidence type="ECO:0000313" key="8">
    <source>
        <dbReference type="Proteomes" id="UP000215914"/>
    </source>
</evidence>
<evidence type="ECO:0000256" key="3">
    <source>
        <dbReference type="ARBA" id="ARBA00023004"/>
    </source>
</evidence>